<sequence>MQEAQFQQSIILVDDEKHLRHACTQALELAGLTVQSFASAEGVLDALGQDWAGIVVTDIRMPGMDGLELMSEILALDAELPVILISGHGDVPMAVQAMRDGAYDFIEKPFPSDMLVDAVKRAMEKRHLVLENRRLRQKLVGANNLDKKLIGTNPQIVSLRKQILNLADIDIDILINGETGVGKDLVARCLHQFSMRANKRFVAINCGSLPANIIESELFGHEAGAFVGATEQRIGKFEHANGGTLFLDEIESMPLELQIKLLRVLQDRVVVRLGSNDEVPIDVVVLAASKVDLLEECKAGRFREDLYYRLNVLSLQVPPLRERPDDIALLFQHFVNQASVLHKRDAPEVSSDVIASLVAHDWPGNVRELQNVASRYALGVPTTLLQPQHEIMPEHGTLAEKVNAFEKQVIEYCIREQQGSLKATYEVLGVSRKTLYDKIQKHDIDSTKLANK</sequence>
<keyword evidence="6" id="KW-0238">DNA-binding</keyword>
<evidence type="ECO:0000259" key="10">
    <source>
        <dbReference type="PROSITE" id="PS50110"/>
    </source>
</evidence>
<organism evidence="11 12">
    <name type="scientific">Leucothrix arctica</name>
    <dbReference type="NCBI Taxonomy" id="1481894"/>
    <lineage>
        <taxon>Bacteria</taxon>
        <taxon>Pseudomonadati</taxon>
        <taxon>Pseudomonadota</taxon>
        <taxon>Gammaproteobacteria</taxon>
        <taxon>Thiotrichales</taxon>
        <taxon>Thiotrichaceae</taxon>
        <taxon>Leucothrix</taxon>
    </lineage>
</organism>
<evidence type="ECO:0000256" key="3">
    <source>
        <dbReference type="ARBA" id="ARBA00022840"/>
    </source>
</evidence>
<proteinExistence type="predicted"/>
<evidence type="ECO:0000256" key="7">
    <source>
        <dbReference type="ARBA" id="ARBA00023163"/>
    </source>
</evidence>
<dbReference type="PROSITE" id="PS00675">
    <property type="entry name" value="SIGMA54_INTERACT_1"/>
    <property type="match status" value="1"/>
</dbReference>
<feature type="domain" description="Sigma-54 factor interaction" evidence="9">
    <location>
        <begin position="149"/>
        <end position="378"/>
    </location>
</feature>
<dbReference type="PANTHER" id="PTHR32071:SF57">
    <property type="entry name" value="C4-DICARBOXYLATE TRANSPORT TRANSCRIPTIONAL REGULATORY PROTEIN DCTD"/>
    <property type="match status" value="1"/>
</dbReference>
<dbReference type="InterPro" id="IPR027417">
    <property type="entry name" value="P-loop_NTPase"/>
</dbReference>
<name>A0A317CLY7_9GAMM</name>
<dbReference type="Pfam" id="PF25601">
    <property type="entry name" value="AAA_lid_14"/>
    <property type="match status" value="1"/>
</dbReference>
<dbReference type="Pfam" id="PF00158">
    <property type="entry name" value="Sigma54_activat"/>
    <property type="match status" value="1"/>
</dbReference>
<keyword evidence="7" id="KW-0804">Transcription</keyword>
<evidence type="ECO:0000256" key="8">
    <source>
        <dbReference type="PROSITE-ProRule" id="PRU00169"/>
    </source>
</evidence>
<dbReference type="PROSITE" id="PS00688">
    <property type="entry name" value="SIGMA54_INTERACT_3"/>
    <property type="match status" value="1"/>
</dbReference>
<evidence type="ECO:0000256" key="1">
    <source>
        <dbReference type="ARBA" id="ARBA00022553"/>
    </source>
</evidence>
<evidence type="ECO:0000256" key="5">
    <source>
        <dbReference type="ARBA" id="ARBA00023015"/>
    </source>
</evidence>
<evidence type="ECO:0000259" key="9">
    <source>
        <dbReference type="PROSITE" id="PS50045"/>
    </source>
</evidence>
<dbReference type="InterPro" id="IPR002197">
    <property type="entry name" value="HTH_Fis"/>
</dbReference>
<accession>A0A317CLY7</accession>
<dbReference type="Pfam" id="PF00072">
    <property type="entry name" value="Response_reg"/>
    <property type="match status" value="1"/>
</dbReference>
<dbReference type="SMART" id="SM00382">
    <property type="entry name" value="AAA"/>
    <property type="match status" value="1"/>
</dbReference>
<dbReference type="SMART" id="SM00448">
    <property type="entry name" value="REC"/>
    <property type="match status" value="1"/>
</dbReference>
<dbReference type="Proteomes" id="UP000245506">
    <property type="component" value="Unassembled WGS sequence"/>
</dbReference>
<dbReference type="PANTHER" id="PTHR32071">
    <property type="entry name" value="TRANSCRIPTIONAL REGULATORY PROTEIN"/>
    <property type="match status" value="1"/>
</dbReference>
<protein>
    <recommendedName>
        <fullName evidence="13">Fis family transcriptional regulator</fullName>
    </recommendedName>
</protein>
<evidence type="ECO:0000256" key="4">
    <source>
        <dbReference type="ARBA" id="ARBA00023012"/>
    </source>
</evidence>
<dbReference type="InterPro" id="IPR025944">
    <property type="entry name" value="Sigma_54_int_dom_CS"/>
</dbReference>
<dbReference type="OrthoDB" id="5297379at2"/>
<keyword evidence="4" id="KW-0902">Two-component regulatory system</keyword>
<dbReference type="InterPro" id="IPR009057">
    <property type="entry name" value="Homeodomain-like_sf"/>
</dbReference>
<dbReference type="InterPro" id="IPR025943">
    <property type="entry name" value="Sigma_54_int_dom_ATP-bd_2"/>
</dbReference>
<dbReference type="Gene3D" id="3.40.50.2300">
    <property type="match status" value="1"/>
</dbReference>
<dbReference type="InterPro" id="IPR025662">
    <property type="entry name" value="Sigma_54_int_dom_ATP-bd_1"/>
</dbReference>
<dbReference type="AlphaFoldDB" id="A0A317CLY7"/>
<gene>
    <name evidence="11" type="ORF">DKT75_00255</name>
</gene>
<dbReference type="FunFam" id="3.40.50.2300:FF:000018">
    <property type="entry name" value="DNA-binding transcriptional regulator NtrC"/>
    <property type="match status" value="1"/>
</dbReference>
<keyword evidence="12" id="KW-1185">Reference proteome</keyword>
<dbReference type="InterPro" id="IPR011006">
    <property type="entry name" value="CheY-like_superfamily"/>
</dbReference>
<dbReference type="InterPro" id="IPR001789">
    <property type="entry name" value="Sig_transdc_resp-reg_receiver"/>
</dbReference>
<reference evidence="11 12" key="1">
    <citation type="submission" date="2018-05" db="EMBL/GenBank/DDBJ databases">
        <title>Leucothrix arctica sp. nov., isolated from Arctic seawater.</title>
        <authorList>
            <person name="Choi A."/>
            <person name="Baek K."/>
        </authorList>
    </citation>
    <scope>NUCLEOTIDE SEQUENCE [LARGE SCALE GENOMIC DNA]</scope>
    <source>
        <strain evidence="11 12">IMCC9719</strain>
    </source>
</reference>
<dbReference type="SUPFAM" id="SSF52172">
    <property type="entry name" value="CheY-like"/>
    <property type="match status" value="1"/>
</dbReference>
<dbReference type="Gene3D" id="3.40.50.300">
    <property type="entry name" value="P-loop containing nucleotide triphosphate hydrolases"/>
    <property type="match status" value="1"/>
</dbReference>
<dbReference type="InterPro" id="IPR003593">
    <property type="entry name" value="AAA+_ATPase"/>
</dbReference>
<dbReference type="SUPFAM" id="SSF52540">
    <property type="entry name" value="P-loop containing nucleoside triphosphate hydrolases"/>
    <property type="match status" value="1"/>
</dbReference>
<dbReference type="Pfam" id="PF02954">
    <property type="entry name" value="HTH_8"/>
    <property type="match status" value="1"/>
</dbReference>
<dbReference type="GO" id="GO:0043565">
    <property type="term" value="F:sequence-specific DNA binding"/>
    <property type="evidence" value="ECO:0007669"/>
    <property type="project" value="InterPro"/>
</dbReference>
<comment type="caution">
    <text evidence="11">The sequence shown here is derived from an EMBL/GenBank/DDBJ whole genome shotgun (WGS) entry which is preliminary data.</text>
</comment>
<dbReference type="FunFam" id="3.40.50.300:FF:000006">
    <property type="entry name" value="DNA-binding transcriptional regulator NtrC"/>
    <property type="match status" value="1"/>
</dbReference>
<evidence type="ECO:0000313" key="11">
    <source>
        <dbReference type="EMBL" id="PWQ99536.1"/>
    </source>
</evidence>
<feature type="modified residue" description="4-aspartylphosphate" evidence="8">
    <location>
        <position position="58"/>
    </location>
</feature>
<dbReference type="SUPFAM" id="SSF46689">
    <property type="entry name" value="Homeodomain-like"/>
    <property type="match status" value="1"/>
</dbReference>
<dbReference type="GO" id="GO:0006355">
    <property type="term" value="P:regulation of DNA-templated transcription"/>
    <property type="evidence" value="ECO:0007669"/>
    <property type="project" value="InterPro"/>
</dbReference>
<dbReference type="PROSITE" id="PS50045">
    <property type="entry name" value="SIGMA54_INTERACT_4"/>
    <property type="match status" value="1"/>
</dbReference>
<dbReference type="InterPro" id="IPR058031">
    <property type="entry name" value="AAA_lid_NorR"/>
</dbReference>
<keyword evidence="1 8" id="KW-0597">Phosphoprotein</keyword>
<feature type="domain" description="Response regulatory" evidence="10">
    <location>
        <begin position="9"/>
        <end position="123"/>
    </location>
</feature>
<dbReference type="GO" id="GO:0005524">
    <property type="term" value="F:ATP binding"/>
    <property type="evidence" value="ECO:0007669"/>
    <property type="project" value="UniProtKB-KW"/>
</dbReference>
<keyword evidence="2" id="KW-0547">Nucleotide-binding</keyword>
<dbReference type="PROSITE" id="PS50110">
    <property type="entry name" value="RESPONSE_REGULATORY"/>
    <property type="match status" value="1"/>
</dbReference>
<evidence type="ECO:0008006" key="13">
    <source>
        <dbReference type="Google" id="ProtNLM"/>
    </source>
</evidence>
<dbReference type="CDD" id="cd00009">
    <property type="entry name" value="AAA"/>
    <property type="match status" value="1"/>
</dbReference>
<evidence type="ECO:0000256" key="2">
    <source>
        <dbReference type="ARBA" id="ARBA00022741"/>
    </source>
</evidence>
<dbReference type="CDD" id="cd17549">
    <property type="entry name" value="REC_DctD-like"/>
    <property type="match status" value="1"/>
</dbReference>
<dbReference type="RefSeq" id="WP_109821431.1">
    <property type="nucleotide sequence ID" value="NZ_QGKL01000004.1"/>
</dbReference>
<dbReference type="EMBL" id="QGKL01000004">
    <property type="protein sequence ID" value="PWQ99536.1"/>
    <property type="molecule type" value="Genomic_DNA"/>
</dbReference>
<dbReference type="PROSITE" id="PS00676">
    <property type="entry name" value="SIGMA54_INTERACT_2"/>
    <property type="match status" value="1"/>
</dbReference>
<dbReference type="InterPro" id="IPR002078">
    <property type="entry name" value="Sigma_54_int"/>
</dbReference>
<evidence type="ECO:0000313" key="12">
    <source>
        <dbReference type="Proteomes" id="UP000245506"/>
    </source>
</evidence>
<dbReference type="Gene3D" id="1.10.8.60">
    <property type="match status" value="1"/>
</dbReference>
<keyword evidence="5" id="KW-0805">Transcription regulation</keyword>
<dbReference type="GO" id="GO:0000160">
    <property type="term" value="P:phosphorelay signal transduction system"/>
    <property type="evidence" value="ECO:0007669"/>
    <property type="project" value="UniProtKB-KW"/>
</dbReference>
<evidence type="ECO:0000256" key="6">
    <source>
        <dbReference type="ARBA" id="ARBA00023125"/>
    </source>
</evidence>
<keyword evidence="3" id="KW-0067">ATP-binding</keyword>
<dbReference type="Gene3D" id="1.10.10.60">
    <property type="entry name" value="Homeodomain-like"/>
    <property type="match status" value="1"/>
</dbReference>